<evidence type="ECO:0000313" key="2">
    <source>
        <dbReference type="Proteomes" id="UP000837857"/>
    </source>
</evidence>
<feature type="non-terminal residue" evidence="1">
    <location>
        <position position="1"/>
    </location>
</feature>
<protein>
    <submittedName>
        <fullName evidence="1">Uncharacterized protein</fullName>
    </submittedName>
</protein>
<organism evidence="1 2">
    <name type="scientific">Iphiclides podalirius</name>
    <name type="common">scarce swallowtail</name>
    <dbReference type="NCBI Taxonomy" id="110791"/>
    <lineage>
        <taxon>Eukaryota</taxon>
        <taxon>Metazoa</taxon>
        <taxon>Ecdysozoa</taxon>
        <taxon>Arthropoda</taxon>
        <taxon>Hexapoda</taxon>
        <taxon>Insecta</taxon>
        <taxon>Pterygota</taxon>
        <taxon>Neoptera</taxon>
        <taxon>Endopterygota</taxon>
        <taxon>Lepidoptera</taxon>
        <taxon>Glossata</taxon>
        <taxon>Ditrysia</taxon>
        <taxon>Papilionoidea</taxon>
        <taxon>Papilionidae</taxon>
        <taxon>Papilioninae</taxon>
        <taxon>Iphiclides</taxon>
    </lineage>
</organism>
<dbReference type="Proteomes" id="UP000837857">
    <property type="component" value="Chromosome 8"/>
</dbReference>
<sequence length="93" mass="10610">MLRPKLRRLSTDSADLSDYELARSRRASLTAEQRRKLSMLRTSSTPQPLSPVSHIYHLVPCPRQCCHQSDETIDEIKAAFSSCSHSQAFVFNF</sequence>
<accession>A0ABN8JA26</accession>
<keyword evidence="2" id="KW-1185">Reference proteome</keyword>
<proteinExistence type="predicted"/>
<dbReference type="EMBL" id="OW152820">
    <property type="protein sequence ID" value="CAH2074960.1"/>
    <property type="molecule type" value="Genomic_DNA"/>
</dbReference>
<evidence type="ECO:0000313" key="1">
    <source>
        <dbReference type="EMBL" id="CAH2074960.1"/>
    </source>
</evidence>
<gene>
    <name evidence="1" type="ORF">IPOD504_LOCUS16372</name>
</gene>
<name>A0ABN8JA26_9NEOP</name>
<reference evidence="1" key="1">
    <citation type="submission" date="2022-03" db="EMBL/GenBank/DDBJ databases">
        <authorList>
            <person name="Martin H S."/>
        </authorList>
    </citation>
    <scope>NUCLEOTIDE SEQUENCE</scope>
</reference>